<proteinExistence type="predicted"/>
<keyword evidence="1" id="KW-0472">Membrane</keyword>
<evidence type="ECO:0000313" key="3">
    <source>
        <dbReference type="Proteomes" id="UP000199071"/>
    </source>
</evidence>
<keyword evidence="3" id="KW-1185">Reference proteome</keyword>
<dbReference type="Pfam" id="PF23858">
    <property type="entry name" value="DUF7220"/>
    <property type="match status" value="1"/>
</dbReference>
<gene>
    <name evidence="2" type="ORF">SAMN02982931_01474</name>
</gene>
<dbReference type="STRING" id="665467.SAMN02982931_01474"/>
<keyword evidence="1" id="KW-1133">Transmembrane helix</keyword>
<name>A0A1G6BHU8_9HYPH</name>
<accession>A0A1G6BHU8</accession>
<dbReference type="InterPro" id="IPR055644">
    <property type="entry name" value="DUF7220"/>
</dbReference>
<sequence length="89" mass="9262">MAVAGTHSPAMSLVEALANVLAGYGIAVLTQLLIFPLFGLVVAFGDSLLIGAAFTVVSVGRSYLLRRIFERLRATGRSGVGSLQRQNGG</sequence>
<reference evidence="2 3" key="1">
    <citation type="submission" date="2016-10" db="EMBL/GenBank/DDBJ databases">
        <authorList>
            <person name="de Groot N.N."/>
        </authorList>
    </citation>
    <scope>NUCLEOTIDE SEQUENCE [LARGE SCALE GENOMIC DNA]</scope>
    <source>
        <strain evidence="2 3">ATCC 35022</strain>
    </source>
</reference>
<evidence type="ECO:0000313" key="2">
    <source>
        <dbReference type="EMBL" id="SDB20221.1"/>
    </source>
</evidence>
<feature type="transmembrane region" description="Helical" evidence="1">
    <location>
        <begin position="12"/>
        <end position="34"/>
    </location>
</feature>
<dbReference type="Proteomes" id="UP000199071">
    <property type="component" value="Unassembled WGS sequence"/>
</dbReference>
<keyword evidence="1" id="KW-0812">Transmembrane</keyword>
<dbReference type="RefSeq" id="WP_210185564.1">
    <property type="nucleotide sequence ID" value="NZ_FMXQ01000003.1"/>
</dbReference>
<feature type="transmembrane region" description="Helical" evidence="1">
    <location>
        <begin position="40"/>
        <end position="64"/>
    </location>
</feature>
<organism evidence="2 3">
    <name type="scientific">Bauldia litoralis</name>
    <dbReference type="NCBI Taxonomy" id="665467"/>
    <lineage>
        <taxon>Bacteria</taxon>
        <taxon>Pseudomonadati</taxon>
        <taxon>Pseudomonadota</taxon>
        <taxon>Alphaproteobacteria</taxon>
        <taxon>Hyphomicrobiales</taxon>
        <taxon>Kaistiaceae</taxon>
        <taxon>Bauldia</taxon>
    </lineage>
</organism>
<evidence type="ECO:0000256" key="1">
    <source>
        <dbReference type="SAM" id="Phobius"/>
    </source>
</evidence>
<dbReference type="AlphaFoldDB" id="A0A1G6BHU8"/>
<protein>
    <submittedName>
        <fullName evidence="2">Uncharacterized protein</fullName>
    </submittedName>
</protein>
<dbReference type="EMBL" id="FMXQ01000003">
    <property type="protein sequence ID" value="SDB20221.1"/>
    <property type="molecule type" value="Genomic_DNA"/>
</dbReference>